<proteinExistence type="predicted"/>
<accession>A0A565BH86</accession>
<organism evidence="1 2">
    <name type="scientific">Arabis nemorensis</name>
    <dbReference type="NCBI Taxonomy" id="586526"/>
    <lineage>
        <taxon>Eukaryota</taxon>
        <taxon>Viridiplantae</taxon>
        <taxon>Streptophyta</taxon>
        <taxon>Embryophyta</taxon>
        <taxon>Tracheophyta</taxon>
        <taxon>Spermatophyta</taxon>
        <taxon>Magnoliopsida</taxon>
        <taxon>eudicotyledons</taxon>
        <taxon>Gunneridae</taxon>
        <taxon>Pentapetalae</taxon>
        <taxon>rosids</taxon>
        <taxon>malvids</taxon>
        <taxon>Brassicales</taxon>
        <taxon>Brassicaceae</taxon>
        <taxon>Arabideae</taxon>
        <taxon>Arabis</taxon>
    </lineage>
</organism>
<sequence length="111" mass="12510">MEDNIVFVNLVVEDSTEDNSVFGNVMGEDSMMLENVDVQQEEVVVERESSTIGIVAGFENLRNGFTPIGFSLGLGEIQATANGVEESETSYVQQIFLRVWLLKMWMSRQRK</sequence>
<comment type="caution">
    <text evidence="1">The sequence shown here is derived from an EMBL/GenBank/DDBJ whole genome shotgun (WGS) entry which is preliminary data.</text>
</comment>
<gene>
    <name evidence="1" type="ORF">ANE_LOCUS10971</name>
</gene>
<dbReference type="AlphaFoldDB" id="A0A565BH86"/>
<protein>
    <submittedName>
        <fullName evidence="1">Uncharacterized protein</fullName>
    </submittedName>
</protein>
<dbReference type="Proteomes" id="UP000489600">
    <property type="component" value="Unassembled WGS sequence"/>
</dbReference>
<keyword evidence="2" id="KW-1185">Reference proteome</keyword>
<evidence type="ECO:0000313" key="2">
    <source>
        <dbReference type="Proteomes" id="UP000489600"/>
    </source>
</evidence>
<dbReference type="EMBL" id="CABITT030000004">
    <property type="protein sequence ID" value="VVB00527.1"/>
    <property type="molecule type" value="Genomic_DNA"/>
</dbReference>
<evidence type="ECO:0000313" key="1">
    <source>
        <dbReference type="EMBL" id="VVB00527.1"/>
    </source>
</evidence>
<reference evidence="1" key="1">
    <citation type="submission" date="2019-07" db="EMBL/GenBank/DDBJ databases">
        <authorList>
            <person name="Dittberner H."/>
        </authorList>
    </citation>
    <scope>NUCLEOTIDE SEQUENCE [LARGE SCALE GENOMIC DNA]</scope>
</reference>
<name>A0A565BH86_9BRAS</name>